<reference evidence="2" key="1">
    <citation type="journal article" date="2022" name="Mol. Ecol. Resour.">
        <title>The genomes of chicory, endive, great burdock and yacon provide insights into Asteraceae palaeo-polyploidization history and plant inulin production.</title>
        <authorList>
            <person name="Fan W."/>
            <person name="Wang S."/>
            <person name="Wang H."/>
            <person name="Wang A."/>
            <person name="Jiang F."/>
            <person name="Liu H."/>
            <person name="Zhao H."/>
            <person name="Xu D."/>
            <person name="Zhang Y."/>
        </authorList>
    </citation>
    <scope>NUCLEOTIDE SEQUENCE [LARGE SCALE GENOMIC DNA]</scope>
    <source>
        <strain evidence="2">cv. Yunnan</strain>
    </source>
</reference>
<sequence length="114" mass="12698">MEVYIVRVHALNGTDGSLGLVNLVPCGMNVYPLQVESGLRNLDRAEDSDVSEGLRFSQSVLEFKDVKEEEMRIISKKLCGVREMIKNLDVEIGTLKLKGKNLESVFCKAANAPW</sequence>
<gene>
    <name evidence="1" type="ORF">L1987_19437</name>
</gene>
<keyword evidence="2" id="KW-1185">Reference proteome</keyword>
<comment type="caution">
    <text evidence="1">The sequence shown here is derived from an EMBL/GenBank/DDBJ whole genome shotgun (WGS) entry which is preliminary data.</text>
</comment>
<accession>A0ACB9IPU5</accession>
<name>A0ACB9IPU5_9ASTR</name>
<proteinExistence type="predicted"/>
<reference evidence="1 2" key="2">
    <citation type="journal article" date="2022" name="Mol. Ecol. Resour.">
        <title>The genomes of chicory, endive, great burdock and yacon provide insights into Asteraceae paleo-polyploidization history and plant inulin production.</title>
        <authorList>
            <person name="Fan W."/>
            <person name="Wang S."/>
            <person name="Wang H."/>
            <person name="Wang A."/>
            <person name="Jiang F."/>
            <person name="Liu H."/>
            <person name="Zhao H."/>
            <person name="Xu D."/>
            <person name="Zhang Y."/>
        </authorList>
    </citation>
    <scope>NUCLEOTIDE SEQUENCE [LARGE SCALE GENOMIC DNA]</scope>
    <source>
        <strain evidence="2">cv. Yunnan</strain>
        <tissue evidence="1">Leaves</tissue>
    </source>
</reference>
<protein>
    <submittedName>
        <fullName evidence="1">Uncharacterized protein</fullName>
    </submittedName>
</protein>
<dbReference type="EMBL" id="CM042024">
    <property type="protein sequence ID" value="KAI3809837.1"/>
    <property type="molecule type" value="Genomic_DNA"/>
</dbReference>
<dbReference type="Proteomes" id="UP001056120">
    <property type="component" value="Linkage Group LG07"/>
</dbReference>
<evidence type="ECO:0000313" key="1">
    <source>
        <dbReference type="EMBL" id="KAI3809837.1"/>
    </source>
</evidence>
<organism evidence="1 2">
    <name type="scientific">Smallanthus sonchifolius</name>
    <dbReference type="NCBI Taxonomy" id="185202"/>
    <lineage>
        <taxon>Eukaryota</taxon>
        <taxon>Viridiplantae</taxon>
        <taxon>Streptophyta</taxon>
        <taxon>Embryophyta</taxon>
        <taxon>Tracheophyta</taxon>
        <taxon>Spermatophyta</taxon>
        <taxon>Magnoliopsida</taxon>
        <taxon>eudicotyledons</taxon>
        <taxon>Gunneridae</taxon>
        <taxon>Pentapetalae</taxon>
        <taxon>asterids</taxon>
        <taxon>campanulids</taxon>
        <taxon>Asterales</taxon>
        <taxon>Asteraceae</taxon>
        <taxon>Asteroideae</taxon>
        <taxon>Heliantheae alliance</taxon>
        <taxon>Millerieae</taxon>
        <taxon>Smallanthus</taxon>
    </lineage>
</organism>
<evidence type="ECO:0000313" key="2">
    <source>
        <dbReference type="Proteomes" id="UP001056120"/>
    </source>
</evidence>